<evidence type="ECO:0000256" key="2">
    <source>
        <dbReference type="ARBA" id="ARBA00023004"/>
    </source>
</evidence>
<dbReference type="Pfam" id="PF00248">
    <property type="entry name" value="Aldo_ket_red"/>
    <property type="match status" value="1"/>
</dbReference>
<dbReference type="Pfam" id="PF13187">
    <property type="entry name" value="Fer4_9"/>
    <property type="match status" value="1"/>
</dbReference>
<reference evidence="6" key="1">
    <citation type="journal article" date="2021" name="PeerJ">
        <title>Extensive microbial diversity within the chicken gut microbiome revealed by metagenomics and culture.</title>
        <authorList>
            <person name="Gilroy R."/>
            <person name="Ravi A."/>
            <person name="Getino M."/>
            <person name="Pursley I."/>
            <person name="Horton D.L."/>
            <person name="Alikhan N.F."/>
            <person name="Baker D."/>
            <person name="Gharbi K."/>
            <person name="Hall N."/>
            <person name="Watson M."/>
            <person name="Adriaenssens E.M."/>
            <person name="Foster-Nyarko E."/>
            <person name="Jarju S."/>
            <person name="Secka A."/>
            <person name="Antonio M."/>
            <person name="Oren A."/>
            <person name="Chaudhuri R.R."/>
            <person name="La Ragione R."/>
            <person name="Hildebrand F."/>
            <person name="Pallen M.J."/>
        </authorList>
    </citation>
    <scope>NUCLEOTIDE SEQUENCE</scope>
    <source>
        <strain evidence="6">ChiBcec8-13705</strain>
    </source>
</reference>
<dbReference type="SUPFAM" id="SSF46548">
    <property type="entry name" value="alpha-helical ferredoxin"/>
    <property type="match status" value="1"/>
</dbReference>
<keyword evidence="3" id="KW-0411">Iron-sulfur</keyword>
<accession>A0A9D2S3H9</accession>
<proteinExistence type="predicted"/>
<evidence type="ECO:0000313" key="6">
    <source>
        <dbReference type="EMBL" id="HJB41916.1"/>
    </source>
</evidence>
<dbReference type="GO" id="GO:0046872">
    <property type="term" value="F:metal ion binding"/>
    <property type="evidence" value="ECO:0007669"/>
    <property type="project" value="UniProtKB-KW"/>
</dbReference>
<evidence type="ECO:0000259" key="4">
    <source>
        <dbReference type="Pfam" id="PF00248"/>
    </source>
</evidence>
<dbReference type="Proteomes" id="UP000886803">
    <property type="component" value="Unassembled WGS sequence"/>
</dbReference>
<evidence type="ECO:0000256" key="3">
    <source>
        <dbReference type="ARBA" id="ARBA00023014"/>
    </source>
</evidence>
<protein>
    <submittedName>
        <fullName evidence="6">Aldo/keto reductase</fullName>
    </submittedName>
</protein>
<feature type="domain" description="4Fe-4S ferredoxin-type" evidence="5">
    <location>
        <begin position="286"/>
        <end position="352"/>
    </location>
</feature>
<comment type="caution">
    <text evidence="6">The sequence shown here is derived from an EMBL/GenBank/DDBJ whole genome shotgun (WGS) entry which is preliminary data.</text>
</comment>
<feature type="domain" description="NADP-dependent oxidoreductase" evidence="4">
    <location>
        <begin position="8"/>
        <end position="274"/>
    </location>
</feature>
<evidence type="ECO:0000259" key="5">
    <source>
        <dbReference type="Pfam" id="PF13187"/>
    </source>
</evidence>
<organism evidence="6 7">
    <name type="scientific">Candidatus Gemmiger avicola</name>
    <dbReference type="NCBI Taxonomy" id="2838605"/>
    <lineage>
        <taxon>Bacteria</taxon>
        <taxon>Bacillati</taxon>
        <taxon>Bacillota</taxon>
        <taxon>Clostridia</taxon>
        <taxon>Eubacteriales</taxon>
        <taxon>Gemmiger</taxon>
    </lineage>
</organism>
<dbReference type="CDD" id="cd19096">
    <property type="entry name" value="AKR_Fe-S_oxidoreductase"/>
    <property type="match status" value="1"/>
</dbReference>
<keyword evidence="2" id="KW-0408">Iron</keyword>
<dbReference type="EMBL" id="DWYG01000083">
    <property type="protein sequence ID" value="HJB41916.1"/>
    <property type="molecule type" value="Genomic_DNA"/>
</dbReference>
<evidence type="ECO:0000313" key="7">
    <source>
        <dbReference type="Proteomes" id="UP000886803"/>
    </source>
</evidence>
<dbReference type="InterPro" id="IPR009051">
    <property type="entry name" value="Helical_ferredxn"/>
</dbReference>
<dbReference type="InterPro" id="IPR017896">
    <property type="entry name" value="4Fe4S_Fe-S-bd"/>
</dbReference>
<name>A0A9D2S3H9_9FIRM</name>
<evidence type="ECO:0000256" key="1">
    <source>
        <dbReference type="ARBA" id="ARBA00022723"/>
    </source>
</evidence>
<dbReference type="GO" id="GO:0051536">
    <property type="term" value="F:iron-sulfur cluster binding"/>
    <property type="evidence" value="ECO:0007669"/>
    <property type="project" value="UniProtKB-KW"/>
</dbReference>
<sequence>MSEQTKGKLGFGLMRLPKTNEAIDVPQVCEMVDHFLAAGFTYFDTAYVYDGSEVAAKAALVDRHPRASYTLATKLHVGKCANAEEARKELETSLARTGAGYFDYYLLHALMANNVDKYEEFGLWDFVRELKANGTIRHYGFSFHDSPELLDKLLTEHPDVDFVQLQINYADWENPEVQSRACYEVARKHGKQVVIMEPVKGGALANPPEQVKALFDAAKPGASYASWALRFAASLDGVLAVLSGMSNLEQVDDNLATMSDFQPLNDAEQKVIQQAQHILGNSAAIACTACHYCTAGCPKRIAIPEIFAAANKQLANGQKAEAAAAYAAATAEGGKASACIHCKQCERICPQHLPITDLLGRCAAMFE</sequence>
<dbReference type="InterPro" id="IPR053135">
    <property type="entry name" value="AKR2_Oxidoreductase"/>
</dbReference>
<dbReference type="Gene3D" id="3.20.20.100">
    <property type="entry name" value="NADP-dependent oxidoreductase domain"/>
    <property type="match status" value="1"/>
</dbReference>
<dbReference type="Gene3D" id="1.10.1060.10">
    <property type="entry name" value="Alpha-helical ferredoxin"/>
    <property type="match status" value="1"/>
</dbReference>
<gene>
    <name evidence="6" type="ORF">H9945_05390</name>
</gene>
<dbReference type="SUPFAM" id="SSF51430">
    <property type="entry name" value="NAD(P)-linked oxidoreductase"/>
    <property type="match status" value="1"/>
</dbReference>
<dbReference type="PROSITE" id="PS00198">
    <property type="entry name" value="4FE4S_FER_1"/>
    <property type="match status" value="1"/>
</dbReference>
<dbReference type="InterPro" id="IPR036812">
    <property type="entry name" value="NAD(P)_OxRdtase_dom_sf"/>
</dbReference>
<dbReference type="PANTHER" id="PTHR43312:SF2">
    <property type="entry name" value="OXIDOREDUCTASE"/>
    <property type="match status" value="1"/>
</dbReference>
<keyword evidence="1" id="KW-0479">Metal-binding</keyword>
<dbReference type="InterPro" id="IPR017900">
    <property type="entry name" value="4Fe4S_Fe_S_CS"/>
</dbReference>
<dbReference type="InterPro" id="IPR023210">
    <property type="entry name" value="NADP_OxRdtase_dom"/>
</dbReference>
<reference evidence="6" key="2">
    <citation type="submission" date="2021-04" db="EMBL/GenBank/DDBJ databases">
        <authorList>
            <person name="Gilroy R."/>
        </authorList>
    </citation>
    <scope>NUCLEOTIDE SEQUENCE</scope>
    <source>
        <strain evidence="6">ChiBcec8-13705</strain>
    </source>
</reference>
<dbReference type="PANTHER" id="PTHR43312">
    <property type="entry name" value="D-THREO-ALDOSE 1-DEHYDROGENASE"/>
    <property type="match status" value="1"/>
</dbReference>
<dbReference type="AlphaFoldDB" id="A0A9D2S3H9"/>